<dbReference type="SUPFAM" id="SSF46785">
    <property type="entry name" value="Winged helix' DNA-binding domain"/>
    <property type="match status" value="1"/>
</dbReference>
<evidence type="ECO:0000256" key="1">
    <source>
        <dbReference type="ARBA" id="ARBA00023015"/>
    </source>
</evidence>
<organism evidence="5 6">
    <name type="scientific">Actinoallomurus acaciae</name>
    <dbReference type="NCBI Taxonomy" id="502577"/>
    <lineage>
        <taxon>Bacteria</taxon>
        <taxon>Bacillati</taxon>
        <taxon>Actinomycetota</taxon>
        <taxon>Actinomycetes</taxon>
        <taxon>Streptosporangiales</taxon>
        <taxon>Thermomonosporaceae</taxon>
        <taxon>Actinoallomurus</taxon>
    </lineage>
</organism>
<dbReference type="EMBL" id="JBHLZP010000972">
    <property type="protein sequence ID" value="MFB9840207.1"/>
    <property type="molecule type" value="Genomic_DNA"/>
</dbReference>
<comment type="caution">
    <text evidence="5">The sequence shown here is derived from an EMBL/GenBank/DDBJ whole genome shotgun (WGS) entry which is preliminary data.</text>
</comment>
<feature type="non-terminal residue" evidence="5">
    <location>
        <position position="79"/>
    </location>
</feature>
<evidence type="ECO:0000313" key="5">
    <source>
        <dbReference type="EMBL" id="MFB9840207.1"/>
    </source>
</evidence>
<keyword evidence="2" id="KW-0238">DNA-binding</keyword>
<dbReference type="InterPro" id="IPR050679">
    <property type="entry name" value="Bact_HTH_transcr_reg"/>
</dbReference>
<dbReference type="InterPro" id="IPR036388">
    <property type="entry name" value="WH-like_DNA-bd_sf"/>
</dbReference>
<evidence type="ECO:0000256" key="3">
    <source>
        <dbReference type="ARBA" id="ARBA00023163"/>
    </source>
</evidence>
<feature type="domain" description="HTH gntR-type" evidence="4">
    <location>
        <begin position="4"/>
        <end position="70"/>
    </location>
</feature>
<dbReference type="RefSeq" id="WP_378213429.1">
    <property type="nucleotide sequence ID" value="NZ_JBHLZP010000972.1"/>
</dbReference>
<dbReference type="Gene3D" id="1.10.10.10">
    <property type="entry name" value="Winged helix-like DNA-binding domain superfamily/Winged helix DNA-binding domain"/>
    <property type="match status" value="1"/>
</dbReference>
<reference evidence="5 6" key="1">
    <citation type="submission" date="2024-09" db="EMBL/GenBank/DDBJ databases">
        <authorList>
            <person name="Sun Q."/>
            <person name="Mori K."/>
        </authorList>
    </citation>
    <scope>NUCLEOTIDE SEQUENCE [LARGE SCALE GENOMIC DNA]</scope>
    <source>
        <strain evidence="5 6">TBRC 0563</strain>
    </source>
</reference>
<dbReference type="SMART" id="SM00345">
    <property type="entry name" value="HTH_GNTR"/>
    <property type="match status" value="1"/>
</dbReference>
<keyword evidence="6" id="KW-1185">Reference proteome</keyword>
<dbReference type="PANTHER" id="PTHR44846">
    <property type="entry name" value="MANNOSYL-D-GLYCERATE TRANSPORT/METABOLISM SYSTEM REPRESSOR MNGR-RELATED"/>
    <property type="match status" value="1"/>
</dbReference>
<keyword evidence="1" id="KW-0805">Transcription regulation</keyword>
<accession>A0ABV5YYP2</accession>
<evidence type="ECO:0000259" key="4">
    <source>
        <dbReference type="PROSITE" id="PS50949"/>
    </source>
</evidence>
<dbReference type="PROSITE" id="PS50949">
    <property type="entry name" value="HTH_GNTR"/>
    <property type="match status" value="1"/>
</dbReference>
<dbReference type="Proteomes" id="UP001589627">
    <property type="component" value="Unassembled WGS sequence"/>
</dbReference>
<protein>
    <submittedName>
        <fullName evidence="5">GntR family transcriptional regulator</fullName>
    </submittedName>
</protein>
<evidence type="ECO:0000313" key="6">
    <source>
        <dbReference type="Proteomes" id="UP001589627"/>
    </source>
</evidence>
<sequence length="79" mass="8795">MTSAQRYLEMADVLEAELAHVPVGARVPSEHTLAERFAVSRPATRAALHELERRLPVRRVQGAGTFRRGRVEYVVSVAV</sequence>
<proteinExistence type="predicted"/>
<evidence type="ECO:0000256" key="2">
    <source>
        <dbReference type="ARBA" id="ARBA00023125"/>
    </source>
</evidence>
<dbReference type="InterPro" id="IPR000524">
    <property type="entry name" value="Tscrpt_reg_HTH_GntR"/>
</dbReference>
<gene>
    <name evidence="5" type="ORF">ACFFNX_49475</name>
</gene>
<keyword evidence="3" id="KW-0804">Transcription</keyword>
<name>A0ABV5YYP2_9ACTN</name>
<dbReference type="Pfam" id="PF00392">
    <property type="entry name" value="GntR"/>
    <property type="match status" value="1"/>
</dbReference>
<dbReference type="InterPro" id="IPR036390">
    <property type="entry name" value="WH_DNA-bd_sf"/>
</dbReference>